<dbReference type="KEGG" id="ceu:A7L45_00910"/>
<gene>
    <name evidence="2" type="ORF">A7L45_00910</name>
</gene>
<keyword evidence="1" id="KW-0812">Transmembrane</keyword>
<dbReference type="STRING" id="1552.A7L45_00910"/>
<keyword evidence="1" id="KW-0472">Membrane</keyword>
<evidence type="ECO:0000313" key="2">
    <source>
        <dbReference type="EMBL" id="APC38731.1"/>
    </source>
</evidence>
<keyword evidence="3" id="KW-1185">Reference proteome</keyword>
<organism evidence="2 3">
    <name type="scientific">Clostridium estertheticum subsp. estertheticum</name>
    <dbReference type="NCBI Taxonomy" id="1552"/>
    <lineage>
        <taxon>Bacteria</taxon>
        <taxon>Bacillati</taxon>
        <taxon>Bacillota</taxon>
        <taxon>Clostridia</taxon>
        <taxon>Eubacteriales</taxon>
        <taxon>Clostridiaceae</taxon>
        <taxon>Clostridium</taxon>
    </lineage>
</organism>
<evidence type="ECO:0000313" key="3">
    <source>
        <dbReference type="Proteomes" id="UP000182569"/>
    </source>
</evidence>
<evidence type="ECO:0008006" key="4">
    <source>
        <dbReference type="Google" id="ProtNLM"/>
    </source>
</evidence>
<feature type="transmembrane region" description="Helical" evidence="1">
    <location>
        <begin position="93"/>
        <end position="115"/>
    </location>
</feature>
<feature type="transmembrane region" description="Helical" evidence="1">
    <location>
        <begin position="135"/>
        <end position="162"/>
    </location>
</feature>
<proteinExistence type="predicted"/>
<sequence length="190" mass="21747">MDMNNYLDSLKDKIGNLPEGYKREILKDYENHFQEGLLVGKTENNIACELGEVDFIAKNIIEEYCIEHSEKVTAVKHTLKAIYAVKRFGVGTLNLLIGTPFVISIVVFVISLYILDVLLLLTPVFLLLNLISPNLPINFGVNILMVKILIVLVFGVSGYLLYKILKKWSAKFFSWVFRYIIRSIKFQVLN</sequence>
<dbReference type="OrthoDB" id="9804829at2"/>
<evidence type="ECO:0000256" key="1">
    <source>
        <dbReference type="SAM" id="Phobius"/>
    </source>
</evidence>
<dbReference type="RefSeq" id="WP_071611027.1">
    <property type="nucleotide sequence ID" value="NZ_CP015756.1"/>
</dbReference>
<name>A0A1J0GBS1_9CLOT</name>
<keyword evidence="1" id="KW-1133">Transmembrane helix</keyword>
<dbReference type="EMBL" id="CP015756">
    <property type="protein sequence ID" value="APC38731.1"/>
    <property type="molecule type" value="Genomic_DNA"/>
</dbReference>
<protein>
    <recommendedName>
        <fullName evidence="4">DUF1700 domain-containing protein</fullName>
    </recommendedName>
</protein>
<dbReference type="Pfam" id="PF22564">
    <property type="entry name" value="HAAS"/>
    <property type="match status" value="1"/>
</dbReference>
<dbReference type="AlphaFoldDB" id="A0A1J0GBS1"/>
<reference evidence="3" key="1">
    <citation type="journal article" date="2016" name="Front. Microbiol.">
        <title>Complete Genome Sequence of Clostridium estertheticum DSM 8809, a Microbe Identified in Spoiled Vacuum Packed Beef.</title>
        <authorList>
            <person name="Yu Z."/>
            <person name="Gunn L."/>
            <person name="Brennan E."/>
            <person name="Reid R."/>
            <person name="Wall P.G."/>
            <person name="Gaora O.P."/>
            <person name="Hurley D."/>
            <person name="Bolton D."/>
            <person name="Fanning S."/>
        </authorList>
    </citation>
    <scope>NUCLEOTIDE SEQUENCE [LARGE SCALE GENOMIC DNA]</scope>
    <source>
        <strain evidence="3">DSM 8809</strain>
    </source>
</reference>
<dbReference type="Proteomes" id="UP000182569">
    <property type="component" value="Chromosome"/>
</dbReference>
<accession>A0A1J0GBS1</accession>